<proteinExistence type="predicted"/>
<comment type="caution">
    <text evidence="1">The sequence shown here is derived from an EMBL/GenBank/DDBJ whole genome shotgun (WGS) entry which is preliminary data.</text>
</comment>
<keyword evidence="2" id="KW-1185">Reference proteome</keyword>
<evidence type="ECO:0000313" key="1">
    <source>
        <dbReference type="EMBL" id="KAJ1939571.1"/>
    </source>
</evidence>
<accession>A0ACC1J6J6</accession>
<gene>
    <name evidence="1" type="primary">slp1_2</name>
    <name evidence="1" type="ORF">FBU59_004077</name>
</gene>
<reference evidence="1" key="1">
    <citation type="submission" date="2022-07" db="EMBL/GenBank/DDBJ databases">
        <title>Phylogenomic reconstructions and comparative analyses of Kickxellomycotina fungi.</title>
        <authorList>
            <person name="Reynolds N.K."/>
            <person name="Stajich J.E."/>
            <person name="Barry K."/>
            <person name="Grigoriev I.V."/>
            <person name="Crous P."/>
            <person name="Smith M.E."/>
        </authorList>
    </citation>
    <scope>NUCLEOTIDE SEQUENCE</scope>
    <source>
        <strain evidence="1">NRRL 5244</strain>
    </source>
</reference>
<sequence length="229" mass="25006">MLSSGCRDGSIWNHDVRIADHKTAELVAHESEVCGLTWRSDGALLASGGNDNLVNVWDVGSNVPKFSKTQHTAAVKALAWSPHEMNLLATGGGSYDKHVHFWNTVTTARLNSIDTGSQVTSIQWSKEYRELVTSHGFPHNHLSIWSYPSLSKVVDIPAHDTRVLHTALSPDGQTLATTSSDESLKFWRLFETLGKKTRSRKASPTYSGASSNASGSANGLDMSRPSYIR</sequence>
<organism evidence="1 2">
    <name type="scientific">Linderina macrospora</name>
    <dbReference type="NCBI Taxonomy" id="4868"/>
    <lineage>
        <taxon>Eukaryota</taxon>
        <taxon>Fungi</taxon>
        <taxon>Fungi incertae sedis</taxon>
        <taxon>Zoopagomycota</taxon>
        <taxon>Kickxellomycotina</taxon>
        <taxon>Kickxellomycetes</taxon>
        <taxon>Kickxellales</taxon>
        <taxon>Kickxellaceae</taxon>
        <taxon>Linderina</taxon>
    </lineage>
</organism>
<dbReference type="Proteomes" id="UP001150603">
    <property type="component" value="Unassembled WGS sequence"/>
</dbReference>
<protein>
    <submittedName>
        <fullName evidence="1">WD repeat-containing protein slp1</fullName>
    </submittedName>
</protein>
<name>A0ACC1J6J6_9FUNG</name>
<dbReference type="EMBL" id="JANBPW010002804">
    <property type="protein sequence ID" value="KAJ1939571.1"/>
    <property type="molecule type" value="Genomic_DNA"/>
</dbReference>
<evidence type="ECO:0000313" key="2">
    <source>
        <dbReference type="Proteomes" id="UP001150603"/>
    </source>
</evidence>